<name>A0A6M9Z0C3_9CAUD</name>
<organism evidence="1 2">
    <name type="scientific">Vibrio phage River4</name>
    <dbReference type="NCBI Taxonomy" id="2736288"/>
    <lineage>
        <taxon>Viruses</taxon>
        <taxon>Duplodnaviria</taxon>
        <taxon>Heunggongvirae</taxon>
        <taxon>Uroviricota</taxon>
        <taxon>Caudoviricetes</taxon>
        <taxon>Demerecviridae</taxon>
        <taxon>Ermolyevavirinae</taxon>
        <taxon>Thalassavirus</taxon>
        <taxon>Thalassavirus river4</taxon>
    </lineage>
</organism>
<accession>A0A6M9Z0C3</accession>
<dbReference type="Proteomes" id="UP000509572">
    <property type="component" value="Segment"/>
</dbReference>
<sequence length="107" mass="12274">MHDKVINLDLKEETFKVFNTILIAGIKQGISIAGKGIQFHEKERIVKEVQTMAMNNENIKNFNKEFTELTLAIVDKVFTEVNNVLGQQPLYDKDGNKVNNYFKVSNK</sequence>
<proteinExistence type="predicted"/>
<gene>
    <name evidence="1" type="ORF">RIVER4_187</name>
</gene>
<evidence type="ECO:0000313" key="1">
    <source>
        <dbReference type="EMBL" id="QKN84826.1"/>
    </source>
</evidence>
<protein>
    <submittedName>
        <fullName evidence="1">Uncharacterized protein</fullName>
    </submittedName>
</protein>
<evidence type="ECO:0000313" key="2">
    <source>
        <dbReference type="Proteomes" id="UP000509572"/>
    </source>
</evidence>
<dbReference type="EMBL" id="MT448617">
    <property type="protein sequence ID" value="QKN84826.1"/>
    <property type="molecule type" value="Genomic_DNA"/>
</dbReference>
<reference evidence="1 2" key="1">
    <citation type="submission" date="2020-05" db="EMBL/GenBank/DDBJ databases">
        <authorList>
            <person name="Brown Z."/>
            <person name="Glynn A."/>
            <person name="Broussard G.W."/>
        </authorList>
    </citation>
    <scope>NUCLEOTIDE SEQUENCE [LARGE SCALE GENOMIC DNA]</scope>
</reference>
<keyword evidence="2" id="KW-1185">Reference proteome</keyword>